<gene>
    <name evidence="3" type="ORF">SAMN05444320_103237</name>
</gene>
<dbReference type="InterPro" id="IPR021213">
    <property type="entry name" value="DUF2567"/>
</dbReference>
<feature type="transmembrane region" description="Helical" evidence="2">
    <location>
        <begin position="46"/>
        <end position="67"/>
    </location>
</feature>
<dbReference type="EMBL" id="FQVN01000003">
    <property type="protein sequence ID" value="SHF32984.1"/>
    <property type="molecule type" value="Genomic_DNA"/>
</dbReference>
<proteinExistence type="predicted"/>
<keyword evidence="2" id="KW-0812">Transmembrane</keyword>
<keyword evidence="4" id="KW-1185">Reference proteome</keyword>
<reference evidence="3 4" key="1">
    <citation type="submission" date="2016-11" db="EMBL/GenBank/DDBJ databases">
        <authorList>
            <person name="Jaros S."/>
            <person name="Januszkiewicz K."/>
            <person name="Wedrychowicz H."/>
        </authorList>
    </citation>
    <scope>NUCLEOTIDE SEQUENCE [LARGE SCALE GENOMIC DNA]</scope>
    <source>
        <strain evidence="3 4">DSM 44523</strain>
    </source>
</reference>
<dbReference type="STRING" id="2017.SAMN05444320_103237"/>
<feature type="transmembrane region" description="Helical" evidence="2">
    <location>
        <begin position="98"/>
        <end position="119"/>
    </location>
</feature>
<name>A0A1M5AS27_STRHI</name>
<protein>
    <recommendedName>
        <fullName evidence="5">DUF2567 domain-containing protein</fullName>
    </recommendedName>
</protein>
<sequence>MPEQPVESPESRVEPQRVPPAGPGADVPPSAEWHHARPRVVVRRDLLPAVSVLSTVALVGLPVGWLWSRLAPPQQVRVLQGNRLAPLPLESYHRFDDLGVFLLLTLAAGLLTGVAVWLLRQRRGPVVMLAAALGSVVAAWLALRTGPTFAEALYELGDLGRPGALLRDPPRLESGWVVLAQPLATLLAYGVCAAWNGHDDLGRRLG</sequence>
<dbReference type="Pfam" id="PF10821">
    <property type="entry name" value="DUF2567"/>
    <property type="match status" value="1"/>
</dbReference>
<evidence type="ECO:0000256" key="1">
    <source>
        <dbReference type="SAM" id="MobiDB-lite"/>
    </source>
</evidence>
<organism evidence="3 4">
    <name type="scientific">Streptoalloteichus hindustanus</name>
    <dbReference type="NCBI Taxonomy" id="2017"/>
    <lineage>
        <taxon>Bacteria</taxon>
        <taxon>Bacillati</taxon>
        <taxon>Actinomycetota</taxon>
        <taxon>Actinomycetes</taxon>
        <taxon>Pseudonocardiales</taxon>
        <taxon>Pseudonocardiaceae</taxon>
        <taxon>Streptoalloteichus</taxon>
    </lineage>
</organism>
<evidence type="ECO:0008006" key="5">
    <source>
        <dbReference type="Google" id="ProtNLM"/>
    </source>
</evidence>
<dbReference type="RefSeq" id="WP_073481475.1">
    <property type="nucleotide sequence ID" value="NZ_FQVN01000003.1"/>
</dbReference>
<feature type="region of interest" description="Disordered" evidence="1">
    <location>
        <begin position="1"/>
        <end position="31"/>
    </location>
</feature>
<evidence type="ECO:0000313" key="3">
    <source>
        <dbReference type="EMBL" id="SHF32984.1"/>
    </source>
</evidence>
<dbReference type="OrthoDB" id="4557003at2"/>
<dbReference type="Proteomes" id="UP000184501">
    <property type="component" value="Unassembled WGS sequence"/>
</dbReference>
<accession>A0A1M5AS27</accession>
<dbReference type="AlphaFoldDB" id="A0A1M5AS27"/>
<evidence type="ECO:0000313" key="4">
    <source>
        <dbReference type="Proteomes" id="UP000184501"/>
    </source>
</evidence>
<feature type="transmembrane region" description="Helical" evidence="2">
    <location>
        <begin position="175"/>
        <end position="195"/>
    </location>
</feature>
<keyword evidence="2" id="KW-1133">Transmembrane helix</keyword>
<keyword evidence="2" id="KW-0472">Membrane</keyword>
<feature type="transmembrane region" description="Helical" evidence="2">
    <location>
        <begin position="126"/>
        <end position="143"/>
    </location>
</feature>
<evidence type="ECO:0000256" key="2">
    <source>
        <dbReference type="SAM" id="Phobius"/>
    </source>
</evidence>